<organism evidence="1 2">
    <name type="scientific">Thermococcus kodakarensis (strain ATCC BAA-918 / JCM 12380 / KOD1)</name>
    <name type="common">Pyrococcus kodakaraensis (strain KOD1)</name>
    <dbReference type="NCBI Taxonomy" id="69014"/>
    <lineage>
        <taxon>Archaea</taxon>
        <taxon>Methanobacteriati</taxon>
        <taxon>Methanobacteriota</taxon>
        <taxon>Thermococci</taxon>
        <taxon>Thermococcales</taxon>
        <taxon>Thermococcaceae</taxon>
        <taxon>Thermococcus</taxon>
    </lineage>
</organism>
<dbReference type="PATRIC" id="fig|69014.16.peg.981"/>
<reference evidence="1 2" key="1">
    <citation type="journal article" date="2005" name="Genome Res.">
        <title>Complete genome sequence of the hyperthermophilic archaeon Thermococcus kodakaraensis KOD1 and comparison with Pyrococcus genomes.</title>
        <authorList>
            <person name="Fukui T."/>
            <person name="Atomi H."/>
            <person name="Kanai T."/>
            <person name="Matsumi R."/>
            <person name="Fujiwara S."/>
            <person name="Imanaka T."/>
        </authorList>
    </citation>
    <scope>NUCLEOTIDE SEQUENCE [LARGE SCALE GENOMIC DNA]</scope>
    <source>
        <strain evidence="2">ATCC BAA-918 / JCM 12380 / KOD1</strain>
    </source>
</reference>
<dbReference type="AlphaFoldDB" id="Q5JIE5"/>
<dbReference type="EnsemblBacteria" id="BAD85192">
    <property type="protein sequence ID" value="BAD85192"/>
    <property type="gene ID" value="TK1003"/>
</dbReference>
<accession>Q5JIE5</accession>
<dbReference type="STRING" id="69014.TK1003"/>
<dbReference type="InParanoid" id="Q5JIE5"/>
<keyword evidence="2" id="KW-1185">Reference proteome</keyword>
<dbReference type="HOGENOM" id="CLU_2406478_0_0_2"/>
<dbReference type="Proteomes" id="UP000000536">
    <property type="component" value="Chromosome"/>
</dbReference>
<dbReference type="eggNOG" id="arCOG07075">
    <property type="taxonomic scope" value="Archaea"/>
</dbReference>
<evidence type="ECO:0000313" key="1">
    <source>
        <dbReference type="EMBL" id="BAD85192.1"/>
    </source>
</evidence>
<gene>
    <name evidence="1" type="ordered locus">TK1003</name>
</gene>
<dbReference type="KEGG" id="tko:TK1003"/>
<evidence type="ECO:0000313" key="2">
    <source>
        <dbReference type="Proteomes" id="UP000000536"/>
    </source>
</evidence>
<proteinExistence type="predicted"/>
<dbReference type="EMBL" id="AP006878">
    <property type="protein sequence ID" value="BAD85192.1"/>
    <property type="molecule type" value="Genomic_DNA"/>
</dbReference>
<name>Q5JIE5_THEKO</name>
<sequence length="89" mass="10279">MVMPTACLEINPERRSVIVRTEDGKKLGELDLDDLAEIVEFRYATPWNVTKDSLEKVALVLEDLAYLARSGRELPEKEVLIDMLKKRKY</sequence>
<protein>
    <submittedName>
        <fullName evidence="1">Uncharacterized protein</fullName>
    </submittedName>
</protein>